<accession>A0A7D4TEP0</accession>
<evidence type="ECO:0000256" key="3">
    <source>
        <dbReference type="ARBA" id="ARBA00022723"/>
    </source>
</evidence>
<comment type="similarity">
    <text evidence="1">In the N-terminal section; belongs to the CRISPR-associated nuclease Cas3-HD family.</text>
</comment>
<dbReference type="InterPro" id="IPR038257">
    <property type="entry name" value="CRISPR-assoc_Cas3_HD_sf"/>
</dbReference>
<keyword evidence="11" id="KW-1185">Reference proteome</keyword>
<dbReference type="PROSITE" id="PS51643">
    <property type="entry name" value="HD_CAS3"/>
    <property type="match status" value="1"/>
</dbReference>
<dbReference type="InterPro" id="IPR027417">
    <property type="entry name" value="P-loop_NTPase"/>
</dbReference>
<evidence type="ECO:0000256" key="2">
    <source>
        <dbReference type="ARBA" id="ARBA00009046"/>
    </source>
</evidence>
<evidence type="ECO:0000256" key="6">
    <source>
        <dbReference type="ARBA" id="ARBA00022806"/>
    </source>
</evidence>
<feature type="domain" description="HD Cas3-type" evidence="9">
    <location>
        <begin position="102"/>
        <end position="274"/>
    </location>
</feature>
<dbReference type="GO" id="GO:0005524">
    <property type="term" value="F:ATP binding"/>
    <property type="evidence" value="ECO:0007669"/>
    <property type="project" value="UniProtKB-KW"/>
</dbReference>
<keyword evidence="7" id="KW-0067">ATP-binding</keyword>
<evidence type="ECO:0000256" key="8">
    <source>
        <dbReference type="ARBA" id="ARBA00023118"/>
    </source>
</evidence>
<organism evidence="10 11">
    <name type="scientific">Thiomicrorhabdus xiamenensis</name>
    <dbReference type="NCBI Taxonomy" id="2739063"/>
    <lineage>
        <taxon>Bacteria</taxon>
        <taxon>Pseudomonadati</taxon>
        <taxon>Pseudomonadota</taxon>
        <taxon>Gammaproteobacteria</taxon>
        <taxon>Thiotrichales</taxon>
        <taxon>Piscirickettsiaceae</taxon>
        <taxon>Thiomicrorhabdus</taxon>
    </lineage>
</organism>
<dbReference type="GO" id="GO:0004386">
    <property type="term" value="F:helicase activity"/>
    <property type="evidence" value="ECO:0007669"/>
    <property type="project" value="UniProtKB-KW"/>
</dbReference>
<gene>
    <name evidence="10" type="primary">cas3f</name>
    <name evidence="10" type="ORF">HQN79_00465</name>
</gene>
<dbReference type="GO" id="GO:0051607">
    <property type="term" value="P:defense response to virus"/>
    <property type="evidence" value="ECO:0007669"/>
    <property type="project" value="UniProtKB-KW"/>
</dbReference>
<keyword evidence="4" id="KW-0547">Nucleotide-binding</keyword>
<dbReference type="Pfam" id="PF21384">
    <property type="entry name" value="Cas3_I-F_Cas2"/>
    <property type="match status" value="1"/>
</dbReference>
<keyword evidence="5" id="KW-0378">Hydrolase</keyword>
<dbReference type="InterPro" id="IPR048823">
    <property type="entry name" value="Cas3_I-F_Cas2"/>
</dbReference>
<evidence type="ECO:0000256" key="5">
    <source>
        <dbReference type="ARBA" id="ARBA00022801"/>
    </source>
</evidence>
<evidence type="ECO:0000313" key="11">
    <source>
        <dbReference type="Proteomes" id="UP000504724"/>
    </source>
</evidence>
<dbReference type="EMBL" id="CP054020">
    <property type="protein sequence ID" value="QKI88148.1"/>
    <property type="molecule type" value="Genomic_DNA"/>
</dbReference>
<dbReference type="InterPro" id="IPR006483">
    <property type="entry name" value="CRISPR-assoc_Cas3_HD"/>
</dbReference>
<dbReference type="NCBIfam" id="TIGR02562">
    <property type="entry name" value="cas3_yersinia"/>
    <property type="match status" value="1"/>
</dbReference>
<keyword evidence="3" id="KW-0479">Metal-binding</keyword>
<dbReference type="InterPro" id="IPR054712">
    <property type="entry name" value="Cas3-like_dom"/>
</dbReference>
<evidence type="ECO:0000256" key="7">
    <source>
        <dbReference type="ARBA" id="ARBA00022840"/>
    </source>
</evidence>
<dbReference type="GO" id="GO:0046872">
    <property type="term" value="F:metal ion binding"/>
    <property type="evidence" value="ECO:0007669"/>
    <property type="project" value="UniProtKB-KW"/>
</dbReference>
<keyword evidence="6" id="KW-0347">Helicase</keyword>
<evidence type="ECO:0000256" key="4">
    <source>
        <dbReference type="ARBA" id="ARBA00022741"/>
    </source>
</evidence>
<dbReference type="AlphaFoldDB" id="A0A7D4TEP0"/>
<evidence type="ECO:0000259" key="9">
    <source>
        <dbReference type="PROSITE" id="PS51643"/>
    </source>
</evidence>
<dbReference type="RefSeq" id="WP_173283739.1">
    <property type="nucleotide sequence ID" value="NZ_CP054020.1"/>
</dbReference>
<dbReference type="Gene3D" id="1.10.3210.30">
    <property type="match status" value="1"/>
</dbReference>
<comment type="similarity">
    <text evidence="2">In the central section; belongs to the CRISPR-associated helicase Cas3 family.</text>
</comment>
<name>A0A7D4TEP0_9GAMM</name>
<dbReference type="KEGG" id="txa:HQN79_00465"/>
<dbReference type="Proteomes" id="UP000504724">
    <property type="component" value="Chromosome"/>
</dbReference>
<dbReference type="InterPro" id="IPR013395">
    <property type="entry name" value="CRISPR-assoc_Cas3_yers"/>
</dbReference>
<reference evidence="10 11" key="1">
    <citation type="submission" date="2020-05" db="EMBL/GenBank/DDBJ databases">
        <title>Thiomicrorhabdus sediminis sp.nov. and Thiomicrorhabdus xiamenensis sp.nov., novel sulfur-oxidizing bacteria isolated from coastal sediment.</title>
        <authorList>
            <person name="Liu X."/>
        </authorList>
    </citation>
    <scope>NUCLEOTIDE SEQUENCE [LARGE SCALE GENOMIC DNA]</scope>
    <source>
        <strain evidence="10 11">G2</strain>
    </source>
</reference>
<keyword evidence="8" id="KW-0051">Antiviral defense</keyword>
<evidence type="ECO:0000313" key="10">
    <source>
        <dbReference type="EMBL" id="QKI88148.1"/>
    </source>
</evidence>
<proteinExistence type="inferred from homology"/>
<evidence type="ECO:0000256" key="1">
    <source>
        <dbReference type="ARBA" id="ARBA00006847"/>
    </source>
</evidence>
<dbReference type="Pfam" id="PF22590">
    <property type="entry name" value="Cas3-like_C_2"/>
    <property type="match status" value="1"/>
</dbReference>
<sequence length="1103" mass="126898">MMVTFVSQCEKKALNKTRRVLDSFADRIGDRTWQTIITEEGLQAVKKLLRQSATKNTAVACHWMRSRIRSELIWIIGNRNKFNEQGIVPVNSTRQNIINTQRENDWHLLPLIKSLVAVAALFHDWGKASEWFQSKLTTKSNQVIGDPLRHEWISVLFLNAFVNGESDELWLARLANGEFDKEILIKRVVENTAAPLHQLPPAALSVAWLILTHHRMPQVKKYYGTELDDFGTLFKVLKANWQYQNKFDDDEYRQNEPRCFDYPRGLPSDSNLWLKPAKKWASKLSAQIEHLHSIIKTDTWRWVMQQARMSLMLGDHAYSSQVSDSKFQPQLKLYANTKKEGKKRKLDQSLEEHLLGVMKAALHRVHHFPMFEALSNELGYVQDNRVLKKKSPAAFRWQDKAVEKLTQWRTEQSRFKSFEVAQYGFFAVNMASTGKGKTFANAKIMRALSYDQKSLRYILALGLRTLTLQTGDEYRQRIGLQDDELAVLIGSRAVQVLHQQAQNQTSEAETFSGSESGESLFDDEIIYDSPIPDGILQTVLTNAKQQAMLYAPVLVCTIDHIMGATETARGGRYILPSLRLMSSDLVIDEIDDFTGKDLIAIGRLVHLAGMSGRKVMISSATIPPDLAKGLFNAYQAGWQVFAQARQKSQKVGCAWIDEFASQVETLPDSNESLATYGELHQKFTQKRLAKLNQQPAKRKVNLVKCSLEQFHEQVKTSGLSAETFYFQQIQNEILRKHQQHSQVEEKSQKRISFGVVRVANINPCISLSRYLLQSDIEDTEIRVMAYHSRQLLLMRNAQEKHLDELLKRDPDHPQTIFKNSIIQNHIQNSTAKNVIFVLVATPVEEVGRDHDLDWAVIEPSSIRSIVQMAGRVLRHRSIENLEHPNIGILQYNLKGFQQALKNPDNPWPVFNHPGYENAEHLLHSHDLTELIDFKQLEQNLDASLRITKNENLQPKNNLADLEHVVTEQCLLEKKAGPESLKGWLQGYWWLTAIPQSYVRFREGVQQVELYLMPDSNKEWVFKQRNDASELVEIEKRYGIRHEQQLSDKENNSLWLYRDYQQLLKDSPEHYMPLAAAIFGEISLDEYLLDSELIYNPQLGLEKK</sequence>
<dbReference type="GO" id="GO:0016787">
    <property type="term" value="F:hydrolase activity"/>
    <property type="evidence" value="ECO:0007669"/>
    <property type="project" value="UniProtKB-KW"/>
</dbReference>
<protein>
    <submittedName>
        <fullName evidence="10">Type I-F CRISPR-associated helicase Cas3</fullName>
    </submittedName>
</protein>
<dbReference type="SUPFAM" id="SSF52540">
    <property type="entry name" value="P-loop containing nucleoside triphosphate hydrolases"/>
    <property type="match status" value="1"/>
</dbReference>